<dbReference type="GO" id="GO:0000166">
    <property type="term" value="F:nucleotide binding"/>
    <property type="evidence" value="ECO:0007669"/>
    <property type="project" value="InterPro"/>
</dbReference>
<dbReference type="NCBIfam" id="TIGR04380">
    <property type="entry name" value="myo_inos_iolG"/>
    <property type="match status" value="1"/>
</dbReference>
<dbReference type="GO" id="GO:0016491">
    <property type="term" value="F:oxidoreductase activity"/>
    <property type="evidence" value="ECO:0007669"/>
    <property type="project" value="UniProtKB-KW"/>
</dbReference>
<dbReference type="Proteomes" id="UP000199086">
    <property type="component" value="Unassembled WGS sequence"/>
</dbReference>
<feature type="domain" description="GFO/IDH/MocA-like oxidoreductase" evidence="4">
    <location>
        <begin position="129"/>
        <end position="247"/>
    </location>
</feature>
<evidence type="ECO:0000256" key="2">
    <source>
        <dbReference type="ARBA" id="ARBA00023002"/>
    </source>
</evidence>
<dbReference type="GO" id="GO:0006740">
    <property type="term" value="P:NADPH regeneration"/>
    <property type="evidence" value="ECO:0007669"/>
    <property type="project" value="TreeGrafter"/>
</dbReference>
<dbReference type="Pfam" id="PF01408">
    <property type="entry name" value="GFO_IDH_MocA"/>
    <property type="match status" value="1"/>
</dbReference>
<dbReference type="RefSeq" id="WP_092606717.1">
    <property type="nucleotide sequence ID" value="NZ_FMYF01000002.1"/>
</dbReference>
<dbReference type="Pfam" id="PF22725">
    <property type="entry name" value="GFO_IDH_MocA_C3"/>
    <property type="match status" value="1"/>
</dbReference>
<organism evidence="5 6">
    <name type="scientific">Raineyella antarctica</name>
    <dbReference type="NCBI Taxonomy" id="1577474"/>
    <lineage>
        <taxon>Bacteria</taxon>
        <taxon>Bacillati</taxon>
        <taxon>Actinomycetota</taxon>
        <taxon>Actinomycetes</taxon>
        <taxon>Propionibacteriales</taxon>
        <taxon>Propionibacteriaceae</taxon>
        <taxon>Raineyella</taxon>
    </lineage>
</organism>
<dbReference type="InterPro" id="IPR030827">
    <property type="entry name" value="Myo_inos_IolG"/>
</dbReference>
<dbReference type="OrthoDB" id="256869at2"/>
<dbReference type="Gene3D" id="3.40.50.720">
    <property type="entry name" value="NAD(P)-binding Rossmann-like Domain"/>
    <property type="match status" value="1"/>
</dbReference>
<proteinExistence type="inferred from homology"/>
<reference evidence="5 6" key="1">
    <citation type="submission" date="2016-06" db="EMBL/GenBank/DDBJ databases">
        <authorList>
            <person name="Olsen C.W."/>
            <person name="Carey S."/>
            <person name="Hinshaw L."/>
            <person name="Karasin A.I."/>
        </authorList>
    </citation>
    <scope>NUCLEOTIDE SEQUENCE [LARGE SCALE GENOMIC DNA]</scope>
    <source>
        <strain evidence="5 6">LZ-22</strain>
    </source>
</reference>
<name>A0A1G6GEX9_9ACTN</name>
<dbReference type="SUPFAM" id="SSF55347">
    <property type="entry name" value="Glyceraldehyde-3-phosphate dehydrogenase-like, C-terminal domain"/>
    <property type="match status" value="1"/>
</dbReference>
<sequence>MLRFAMLGAGRIAGAHARSFTANPDAELRWVADPVPGAAERIAGPAGARATLDARQAIEADDVDAVLVCSPTPTHVDMILAAVEAGKAVLCEKPIDLSMSRVDELLTALDGREARVMMGFNRRFDPSFADIHARVTAGEVGSVEQVVIVSRDPAAPPREYVASSGGIFRDMTIHDFDMVRFFLPEIVEVSASGQNVIEPFIAEAGDFDGAVTTLRAANGAVATIINSRRCTFGYDQRLEVFGSLGMLQAANVLPNSVRSFGTDHAEKTAPYPNFFLERYVDAYAGELAAFIEAVRTGGPLSPSLEDGRQALVLAEAAEKAARSGRTVTLPAPTTVK</sequence>
<keyword evidence="2" id="KW-0560">Oxidoreductase</keyword>
<comment type="similarity">
    <text evidence="1">Belongs to the Gfo/Idh/MocA family.</text>
</comment>
<dbReference type="PANTHER" id="PTHR42840">
    <property type="entry name" value="NAD(P)-BINDING ROSSMANN-FOLD SUPERFAMILY PROTEIN-RELATED"/>
    <property type="match status" value="1"/>
</dbReference>
<evidence type="ECO:0000256" key="1">
    <source>
        <dbReference type="ARBA" id="ARBA00010928"/>
    </source>
</evidence>
<keyword evidence="6" id="KW-1185">Reference proteome</keyword>
<dbReference type="GO" id="GO:0005737">
    <property type="term" value="C:cytoplasm"/>
    <property type="evidence" value="ECO:0007669"/>
    <property type="project" value="TreeGrafter"/>
</dbReference>
<feature type="domain" description="Gfo/Idh/MocA-like oxidoreductase N-terminal" evidence="3">
    <location>
        <begin position="2"/>
        <end position="120"/>
    </location>
</feature>
<dbReference type="SUPFAM" id="SSF51735">
    <property type="entry name" value="NAD(P)-binding Rossmann-fold domains"/>
    <property type="match status" value="1"/>
</dbReference>
<evidence type="ECO:0000313" key="6">
    <source>
        <dbReference type="Proteomes" id="UP000199086"/>
    </source>
</evidence>
<accession>A0A1G6GEX9</accession>
<gene>
    <name evidence="5" type="ORF">GA0111570_102349</name>
</gene>
<evidence type="ECO:0000313" key="5">
    <source>
        <dbReference type="EMBL" id="SDB80558.1"/>
    </source>
</evidence>
<dbReference type="AlphaFoldDB" id="A0A1G6GEX9"/>
<dbReference type="EMBL" id="FMYF01000002">
    <property type="protein sequence ID" value="SDB80558.1"/>
    <property type="molecule type" value="Genomic_DNA"/>
</dbReference>
<protein>
    <submittedName>
        <fullName evidence="5">Myo-inositol 2-dehydrogenase</fullName>
    </submittedName>
</protein>
<dbReference type="InterPro" id="IPR036291">
    <property type="entry name" value="NAD(P)-bd_dom_sf"/>
</dbReference>
<dbReference type="PANTHER" id="PTHR42840:SF3">
    <property type="entry name" value="BINDING ROSSMANN FOLD OXIDOREDUCTASE, PUTATIVE (AFU_ORTHOLOGUE AFUA_2G10240)-RELATED"/>
    <property type="match status" value="1"/>
</dbReference>
<dbReference type="Gene3D" id="3.30.360.10">
    <property type="entry name" value="Dihydrodipicolinate Reductase, domain 2"/>
    <property type="match status" value="1"/>
</dbReference>
<dbReference type="STRING" id="1577474.GA0111570_102349"/>
<evidence type="ECO:0000259" key="3">
    <source>
        <dbReference type="Pfam" id="PF01408"/>
    </source>
</evidence>
<dbReference type="InterPro" id="IPR000683">
    <property type="entry name" value="Gfo/Idh/MocA-like_OxRdtase_N"/>
</dbReference>
<dbReference type="InterPro" id="IPR055170">
    <property type="entry name" value="GFO_IDH_MocA-like_dom"/>
</dbReference>
<evidence type="ECO:0000259" key="4">
    <source>
        <dbReference type="Pfam" id="PF22725"/>
    </source>
</evidence>